<comment type="caution">
    <text evidence="2">The sequence shown here is derived from an EMBL/GenBank/DDBJ whole genome shotgun (WGS) entry which is preliminary data.</text>
</comment>
<dbReference type="AlphaFoldDB" id="A3U421"/>
<feature type="compositionally biased region" description="Pro residues" evidence="1">
    <location>
        <begin position="75"/>
        <end position="90"/>
    </location>
</feature>
<evidence type="ECO:0000313" key="3">
    <source>
        <dbReference type="Proteomes" id="UP000004318"/>
    </source>
</evidence>
<dbReference type="Proteomes" id="UP000004318">
    <property type="component" value="Unassembled WGS sequence"/>
</dbReference>
<proteinExistence type="predicted"/>
<dbReference type="STRING" id="252305.OB2597_03484"/>
<dbReference type="eggNOG" id="ENOG50331JA">
    <property type="taxonomic scope" value="Bacteria"/>
</dbReference>
<dbReference type="RefSeq" id="WP_009804947.1">
    <property type="nucleotide sequence ID" value="NZ_CH724131.1"/>
</dbReference>
<organism evidence="2 3">
    <name type="scientific">Pseudooceanicola batsensis (strain ATCC BAA-863 / DSM 15984 / KCTC 12145 / HTCC2597)</name>
    <name type="common">Oceanicola batsensis</name>
    <dbReference type="NCBI Taxonomy" id="252305"/>
    <lineage>
        <taxon>Bacteria</taxon>
        <taxon>Pseudomonadati</taxon>
        <taxon>Pseudomonadota</taxon>
        <taxon>Alphaproteobacteria</taxon>
        <taxon>Rhodobacterales</taxon>
        <taxon>Paracoccaceae</taxon>
        <taxon>Pseudooceanicola</taxon>
    </lineage>
</organism>
<evidence type="ECO:0000256" key="1">
    <source>
        <dbReference type="SAM" id="MobiDB-lite"/>
    </source>
</evidence>
<dbReference type="EMBL" id="AAMO01000019">
    <property type="protein sequence ID" value="EAQ01068.1"/>
    <property type="molecule type" value="Genomic_DNA"/>
</dbReference>
<protein>
    <submittedName>
        <fullName evidence="2">Uncharacterized protein</fullName>
    </submittedName>
</protein>
<accession>A3U421</accession>
<name>A3U421_PSEBH</name>
<keyword evidence="3" id="KW-1185">Reference proteome</keyword>
<dbReference type="HOGENOM" id="CLU_166816_0_0_5"/>
<evidence type="ECO:0000313" key="2">
    <source>
        <dbReference type="EMBL" id="EAQ01068.1"/>
    </source>
</evidence>
<gene>
    <name evidence="2" type="ORF">OB2597_03484</name>
</gene>
<reference evidence="2 3" key="1">
    <citation type="journal article" date="2010" name="J. Bacteriol.">
        <title>Genome sequences of Oceanicola granulosus HTCC2516(T) and Oceanicola batsensis HTCC2597(TDelta).</title>
        <authorList>
            <person name="Thrash J.C."/>
            <person name="Cho J.C."/>
            <person name="Vergin K.L."/>
            <person name="Giovannoni S.J."/>
        </authorList>
    </citation>
    <scope>NUCLEOTIDE SEQUENCE [LARGE SCALE GENOMIC DNA]</scope>
    <source>
        <strain evidence="3">ATCC BAA-863 / DSM 15984 / KCTC 12145 / HTCC2597</strain>
    </source>
</reference>
<feature type="region of interest" description="Disordered" evidence="1">
    <location>
        <begin position="67"/>
        <end position="90"/>
    </location>
</feature>
<sequence length="90" mass="9499">MALAPVPAVADGTIGGKTVDCYCTDSSGARIEMGQVICMEVNGRIFTAQCQMSLNVPMWRELQEGCLSSQARPMSPAPPDGPVPEAPFRG</sequence>